<keyword evidence="1" id="KW-0175">Coiled coil</keyword>
<evidence type="ECO:0000313" key="3">
    <source>
        <dbReference type="EMBL" id="PIW17018.1"/>
    </source>
</evidence>
<keyword evidence="2" id="KW-0732">Signal</keyword>
<dbReference type="EMBL" id="PFFQ01000031">
    <property type="protein sequence ID" value="PIW17018.1"/>
    <property type="molecule type" value="Genomic_DNA"/>
</dbReference>
<evidence type="ECO:0000313" key="4">
    <source>
        <dbReference type="Proteomes" id="UP000231019"/>
    </source>
</evidence>
<organism evidence="3 4">
    <name type="scientific">bacterium (Candidatus Blackallbacteria) CG17_big_fil_post_rev_8_21_14_2_50_48_46</name>
    <dbReference type="NCBI Taxonomy" id="2014261"/>
    <lineage>
        <taxon>Bacteria</taxon>
        <taxon>Candidatus Blackallbacteria</taxon>
    </lineage>
</organism>
<sequence length="409" mass="45550">MKRILVALSLCLVAGLPACTERQLPGAIGTNQQSAQTASLKIVFLFQDPQSTSETPGAFLSTLHTLRFEIRQNNSSLKSDELSLSDSDKQAAELSRKLEKIPVGQIELKLSFLDKEGKELQPTLVQTLKTLSNAESSLKIALYGTAPQVLETVDPSPVVALSSLWKEQLSLQTELQGLYQQQSTLLLQARTLLKSQAPEDRIQLEQVRNELNTLTQQIEPKETRISAIESELKGLEAQSTAKDMVQLLLLLQQATTLRKDIDILLQRRATLFSQSKVYLGQGNSAQELLSQAQTELQTVNDSLNVKQRELETVVANLEKLQVQVVASSASSLSKEQLQSELELLAPAIQQLETHEQELKQQIAGLIEKTDLRNTQRREGYEAELKELQARLADLRSQRDALQKRLDALK</sequence>
<feature type="chain" id="PRO_5014682618" evidence="2">
    <location>
        <begin position="21"/>
        <end position="409"/>
    </location>
</feature>
<protein>
    <submittedName>
        <fullName evidence="3">Uncharacterized protein</fullName>
    </submittedName>
</protein>
<feature type="coiled-coil region" evidence="1">
    <location>
        <begin position="348"/>
        <end position="404"/>
    </location>
</feature>
<evidence type="ECO:0000256" key="2">
    <source>
        <dbReference type="SAM" id="SignalP"/>
    </source>
</evidence>
<evidence type="ECO:0000256" key="1">
    <source>
        <dbReference type="SAM" id="Coils"/>
    </source>
</evidence>
<name>A0A2M7G553_9BACT</name>
<feature type="signal peptide" evidence="2">
    <location>
        <begin position="1"/>
        <end position="20"/>
    </location>
</feature>
<accession>A0A2M7G553</accession>
<comment type="caution">
    <text evidence="3">The sequence shown here is derived from an EMBL/GenBank/DDBJ whole genome shotgun (WGS) entry which is preliminary data.</text>
</comment>
<feature type="coiled-coil region" evidence="1">
    <location>
        <begin position="197"/>
        <end position="224"/>
    </location>
</feature>
<feature type="coiled-coil region" evidence="1">
    <location>
        <begin position="289"/>
        <end position="323"/>
    </location>
</feature>
<proteinExistence type="predicted"/>
<dbReference type="AlphaFoldDB" id="A0A2M7G553"/>
<gene>
    <name evidence="3" type="ORF">COW36_10270</name>
</gene>
<dbReference type="Proteomes" id="UP000231019">
    <property type="component" value="Unassembled WGS sequence"/>
</dbReference>
<reference evidence="3 4" key="1">
    <citation type="submission" date="2017-09" db="EMBL/GenBank/DDBJ databases">
        <title>Depth-based differentiation of microbial function through sediment-hosted aquifers and enrichment of novel symbionts in the deep terrestrial subsurface.</title>
        <authorList>
            <person name="Probst A.J."/>
            <person name="Ladd B."/>
            <person name="Jarett J.K."/>
            <person name="Geller-Mcgrath D.E."/>
            <person name="Sieber C.M."/>
            <person name="Emerson J.B."/>
            <person name="Anantharaman K."/>
            <person name="Thomas B.C."/>
            <person name="Malmstrom R."/>
            <person name="Stieglmeier M."/>
            <person name="Klingl A."/>
            <person name="Woyke T."/>
            <person name="Ryan C.M."/>
            <person name="Banfield J.F."/>
        </authorList>
    </citation>
    <scope>NUCLEOTIDE SEQUENCE [LARGE SCALE GENOMIC DNA]</scope>
    <source>
        <strain evidence="3">CG17_big_fil_post_rev_8_21_14_2_50_48_46</strain>
    </source>
</reference>